<reference evidence="1 2" key="1">
    <citation type="submission" date="2015-06" db="EMBL/GenBank/DDBJ databases">
        <title>Recapitulation of the evolution of biosynthetic gene clusters reveals hidden chemical diversity on bacterial genomes.</title>
        <authorList>
            <person name="Cruz-Morales P."/>
            <person name="Martinez-Guerrero C."/>
            <person name="Morales-Escalante M.A."/>
            <person name="Yanez-Guerra L.A."/>
            <person name="Kopp J.F."/>
            <person name="Feldmann J."/>
            <person name="Ramos-Aboites H.E."/>
            <person name="Barona-Gomez F."/>
        </authorList>
    </citation>
    <scope>NUCLEOTIDE SEQUENCE [LARGE SCALE GENOMIC DNA]</scope>
    <source>
        <strain evidence="1 2">ATCC 31245</strain>
    </source>
</reference>
<dbReference type="PATRIC" id="fig|66430.4.peg.7425"/>
<dbReference type="EMBL" id="LFML01000093">
    <property type="protein sequence ID" value="KMO95635.1"/>
    <property type="molecule type" value="Genomic_DNA"/>
</dbReference>
<comment type="caution">
    <text evidence="1">The sequence shown here is derived from an EMBL/GenBank/DDBJ whole genome shotgun (WGS) entry which is preliminary data.</text>
</comment>
<dbReference type="Proteomes" id="UP000035932">
    <property type="component" value="Unassembled WGS sequence"/>
</dbReference>
<keyword evidence="2" id="KW-1185">Reference proteome</keyword>
<organism evidence="1 2">
    <name type="scientific">Streptomyces roseus</name>
    <dbReference type="NCBI Taxonomy" id="66430"/>
    <lineage>
        <taxon>Bacteria</taxon>
        <taxon>Bacillati</taxon>
        <taxon>Actinomycetota</taxon>
        <taxon>Actinomycetes</taxon>
        <taxon>Kitasatosporales</taxon>
        <taxon>Streptomycetaceae</taxon>
        <taxon>Streptomyces</taxon>
    </lineage>
</organism>
<proteinExistence type="predicted"/>
<evidence type="ECO:0000313" key="2">
    <source>
        <dbReference type="Proteomes" id="UP000035932"/>
    </source>
</evidence>
<accession>A0A0J6XHZ4</accession>
<protein>
    <submittedName>
        <fullName evidence="1">Uncharacterized protein</fullName>
    </submittedName>
</protein>
<name>A0A0J6XHZ4_9ACTN</name>
<dbReference type="AlphaFoldDB" id="A0A0J6XHZ4"/>
<evidence type="ECO:0000313" key="1">
    <source>
        <dbReference type="EMBL" id="KMO95635.1"/>
    </source>
</evidence>
<gene>
    <name evidence="1" type="ORF">ACS04_22610</name>
</gene>
<sequence>MDGFLLAVLVAVAGWGAGTYEYGRTSQVLLCTSLLIVLVTAYRTVMDGLVLTRSPATPRIPVSEEVRRHAARQAGLNPDA</sequence>